<feature type="transmembrane region" description="Helical" evidence="7">
    <location>
        <begin position="68"/>
        <end position="92"/>
    </location>
</feature>
<dbReference type="Proteomes" id="UP001501204">
    <property type="component" value="Unassembled WGS sequence"/>
</dbReference>
<sequence>MLLAQAVRIAVQFASIFVLARLLDPTDYGYLAMVMSIIGVAELLRDFGLSAAAVQSRDLSGQQQSNLFWLNAMIGLGASLMVACASPAIAALYGEPELVPITLALAPIFFLNGISTQFRAHINRGMRFFRLSLTDVIPQVVAFGAAITVAILTDSYVALVVQQVSIAVVGLGLAIALSGWFPGWPKRGASVHGHVRFGVNLLFTNLLTYGANNSQMIMVGAVWGPAQLGYFSRAYQLMALPLTQVMAPMTKVALPVLSKVQGESKRYIDIVGRAQLLGLYITAPMFLLCFAMAEPMIELALGDQWIASTPIFALLALGGAFRSMSQLAYWMFLSSGSTQKQFVFNAWALPVIVILMAAGLPWGGLGVAAGHTVGYALYLPASILVASRAAGIPWRPLTFAAARVFGFLGTGVVGVGYASTLIPVLPVLQILIGIAGAGIWAFGITMATSAGRRDLRVLRAFASAAR</sequence>
<feature type="transmembrane region" description="Helical" evidence="7">
    <location>
        <begin position="136"/>
        <end position="153"/>
    </location>
</feature>
<keyword evidence="5 7" id="KW-1133">Transmembrane helix</keyword>
<evidence type="ECO:0000256" key="3">
    <source>
        <dbReference type="ARBA" id="ARBA00022475"/>
    </source>
</evidence>
<keyword evidence="3" id="KW-1003">Cell membrane</keyword>
<feature type="transmembrane region" description="Helical" evidence="7">
    <location>
        <begin position="274"/>
        <end position="293"/>
    </location>
</feature>
<dbReference type="EMBL" id="BAAAOA010000004">
    <property type="protein sequence ID" value="GAA1746470.1"/>
    <property type="molecule type" value="Genomic_DNA"/>
</dbReference>
<evidence type="ECO:0000313" key="8">
    <source>
        <dbReference type="EMBL" id="GAA1746470.1"/>
    </source>
</evidence>
<keyword evidence="4 7" id="KW-0812">Transmembrane</keyword>
<feature type="transmembrane region" description="Helical" evidence="7">
    <location>
        <begin position="342"/>
        <end position="362"/>
    </location>
</feature>
<evidence type="ECO:0000256" key="5">
    <source>
        <dbReference type="ARBA" id="ARBA00022989"/>
    </source>
</evidence>
<organism evidence="8 9">
    <name type="scientific">Kocuria aegyptia</name>
    <dbReference type="NCBI Taxonomy" id="330943"/>
    <lineage>
        <taxon>Bacteria</taxon>
        <taxon>Bacillati</taxon>
        <taxon>Actinomycetota</taxon>
        <taxon>Actinomycetes</taxon>
        <taxon>Micrococcales</taxon>
        <taxon>Micrococcaceae</taxon>
        <taxon>Kocuria</taxon>
    </lineage>
</organism>
<evidence type="ECO:0000256" key="6">
    <source>
        <dbReference type="ARBA" id="ARBA00023136"/>
    </source>
</evidence>
<dbReference type="PANTHER" id="PTHR30250:SF10">
    <property type="entry name" value="LIPOPOLYSACCHARIDE BIOSYNTHESIS PROTEIN WZXC"/>
    <property type="match status" value="1"/>
</dbReference>
<comment type="similarity">
    <text evidence="2">Belongs to the polysaccharide synthase family.</text>
</comment>
<evidence type="ECO:0000256" key="1">
    <source>
        <dbReference type="ARBA" id="ARBA00004651"/>
    </source>
</evidence>
<name>A0ABN2K1P9_9MICC</name>
<dbReference type="Pfam" id="PF13440">
    <property type="entry name" value="Polysacc_synt_3"/>
    <property type="match status" value="1"/>
</dbReference>
<evidence type="ECO:0000313" key="9">
    <source>
        <dbReference type="Proteomes" id="UP001501204"/>
    </source>
</evidence>
<dbReference type="InterPro" id="IPR050833">
    <property type="entry name" value="Poly_Biosynth_Transport"/>
</dbReference>
<feature type="transmembrane region" description="Helical" evidence="7">
    <location>
        <begin position="424"/>
        <end position="447"/>
    </location>
</feature>
<evidence type="ECO:0000256" key="7">
    <source>
        <dbReference type="SAM" id="Phobius"/>
    </source>
</evidence>
<keyword evidence="6 7" id="KW-0472">Membrane</keyword>
<comment type="caution">
    <text evidence="8">The sequence shown here is derived from an EMBL/GenBank/DDBJ whole genome shotgun (WGS) entry which is preliminary data.</text>
</comment>
<comment type="subcellular location">
    <subcellularLocation>
        <location evidence="1">Cell membrane</location>
        <topology evidence="1">Multi-pass membrane protein</topology>
    </subcellularLocation>
</comment>
<feature type="transmembrane region" description="Helical" evidence="7">
    <location>
        <begin position="397"/>
        <end position="418"/>
    </location>
</feature>
<dbReference type="PANTHER" id="PTHR30250">
    <property type="entry name" value="PST FAMILY PREDICTED COLANIC ACID TRANSPORTER"/>
    <property type="match status" value="1"/>
</dbReference>
<feature type="transmembrane region" description="Helical" evidence="7">
    <location>
        <begin position="305"/>
        <end position="321"/>
    </location>
</feature>
<dbReference type="CDD" id="cd13127">
    <property type="entry name" value="MATE_tuaB_like"/>
    <property type="match status" value="1"/>
</dbReference>
<protein>
    <submittedName>
        <fullName evidence="8">Lipopolysaccharide biosynthesis protein</fullName>
    </submittedName>
</protein>
<evidence type="ECO:0000256" key="2">
    <source>
        <dbReference type="ARBA" id="ARBA00007430"/>
    </source>
</evidence>
<reference evidence="8 9" key="1">
    <citation type="journal article" date="2019" name="Int. J. Syst. Evol. Microbiol.">
        <title>The Global Catalogue of Microorganisms (GCM) 10K type strain sequencing project: providing services to taxonomists for standard genome sequencing and annotation.</title>
        <authorList>
            <consortium name="The Broad Institute Genomics Platform"/>
            <consortium name="The Broad Institute Genome Sequencing Center for Infectious Disease"/>
            <person name="Wu L."/>
            <person name="Ma J."/>
        </authorList>
    </citation>
    <scope>NUCLEOTIDE SEQUENCE [LARGE SCALE GENOMIC DNA]</scope>
    <source>
        <strain evidence="8 9">JCM 14735</strain>
    </source>
</reference>
<evidence type="ECO:0000256" key="4">
    <source>
        <dbReference type="ARBA" id="ARBA00022692"/>
    </source>
</evidence>
<feature type="transmembrane region" description="Helical" evidence="7">
    <location>
        <begin position="159"/>
        <end position="181"/>
    </location>
</feature>
<keyword evidence="9" id="KW-1185">Reference proteome</keyword>
<proteinExistence type="inferred from homology"/>
<gene>
    <name evidence="8" type="ORF">GCM10009767_01380</name>
</gene>
<feature type="transmembrane region" description="Helical" evidence="7">
    <location>
        <begin position="368"/>
        <end position="385"/>
    </location>
</feature>
<feature type="transmembrane region" description="Helical" evidence="7">
    <location>
        <begin position="98"/>
        <end position="115"/>
    </location>
</feature>
<accession>A0ABN2K1P9</accession>